<dbReference type="AlphaFoldDB" id="A0ABD0M5C3"/>
<dbReference type="EMBL" id="JACVVK020000006">
    <property type="protein sequence ID" value="KAK7506551.1"/>
    <property type="molecule type" value="Genomic_DNA"/>
</dbReference>
<dbReference type="Proteomes" id="UP001519460">
    <property type="component" value="Unassembled WGS sequence"/>
</dbReference>
<sequence length="72" mass="8230">PVSLKCQLRTSTQQQKHRCQRFDPYHVFTVRQMSESFVDGLPADYCYLLCANLSCENVMQVLLKVFGPLCSG</sequence>
<keyword evidence="2" id="KW-1185">Reference proteome</keyword>
<protein>
    <submittedName>
        <fullName evidence="1">Uncharacterized protein</fullName>
    </submittedName>
</protein>
<name>A0ABD0M5C3_9CAEN</name>
<proteinExistence type="predicted"/>
<accession>A0ABD0M5C3</accession>
<evidence type="ECO:0000313" key="2">
    <source>
        <dbReference type="Proteomes" id="UP001519460"/>
    </source>
</evidence>
<comment type="caution">
    <text evidence="1">The sequence shown here is derived from an EMBL/GenBank/DDBJ whole genome shotgun (WGS) entry which is preliminary data.</text>
</comment>
<feature type="non-terminal residue" evidence="1">
    <location>
        <position position="72"/>
    </location>
</feature>
<evidence type="ECO:0000313" key="1">
    <source>
        <dbReference type="EMBL" id="KAK7506551.1"/>
    </source>
</evidence>
<gene>
    <name evidence="1" type="ORF">BaRGS_00002026</name>
</gene>
<organism evidence="1 2">
    <name type="scientific">Batillaria attramentaria</name>
    <dbReference type="NCBI Taxonomy" id="370345"/>
    <lineage>
        <taxon>Eukaryota</taxon>
        <taxon>Metazoa</taxon>
        <taxon>Spiralia</taxon>
        <taxon>Lophotrochozoa</taxon>
        <taxon>Mollusca</taxon>
        <taxon>Gastropoda</taxon>
        <taxon>Caenogastropoda</taxon>
        <taxon>Sorbeoconcha</taxon>
        <taxon>Cerithioidea</taxon>
        <taxon>Batillariidae</taxon>
        <taxon>Batillaria</taxon>
    </lineage>
</organism>
<reference evidence="1 2" key="1">
    <citation type="journal article" date="2023" name="Sci. Data">
        <title>Genome assembly of the Korean intertidal mud-creeper Batillaria attramentaria.</title>
        <authorList>
            <person name="Patra A.K."/>
            <person name="Ho P.T."/>
            <person name="Jun S."/>
            <person name="Lee S.J."/>
            <person name="Kim Y."/>
            <person name="Won Y.J."/>
        </authorList>
    </citation>
    <scope>NUCLEOTIDE SEQUENCE [LARGE SCALE GENOMIC DNA]</scope>
    <source>
        <strain evidence="1">Wonlab-2016</strain>
    </source>
</reference>
<feature type="non-terminal residue" evidence="1">
    <location>
        <position position="1"/>
    </location>
</feature>